<keyword evidence="8" id="KW-0479">Metal-binding</keyword>
<sequence length="474" mass="53090">MVISSPESVLEGKYPAKAHARRVVDHIRGKLPDATGVLYVEGRMTKLLEDNDEPEHFRQRRFFYYLTGCELADCYFLYDIASDKSTLFIPHQPGQRHLERPPVSPAEALAKYDVDDVKFTTDVSDHITFLGFDNKNFGALKEAVEVCRVVKDDYELALMQKANNISAVGHKLVLERVRAAKNEQELQAAFLAASVSQGAKNQSYSSIVASGRAAATLHYVRNDLPLEGKLNLLLDAGAEWSCYASDITRTFPISGKFSKESREIYDIVLRMQEECIAMLKDGVLWDDVHYRAHEVAVEGLLALGILKGDKKAILDARTSVAFFPHGLGHYLGMDTHDTGGNPNYEDKDTMFRYLRVRGRLPAGSVITVEPGIYFCNFIIEPYLKDSVHSQYIDAAVLERYWDVGGVRIEDNLIITSSGAENMTTAIKDADELKRSSARNKRAPVSSIDSPETLWIPEVIKRNTARGLQVLRPQE</sequence>
<comment type="cofactor">
    <cofactor evidence="2">
        <name>Mn(2+)</name>
        <dbReference type="ChEBI" id="CHEBI:29035"/>
    </cofactor>
</comment>
<dbReference type="SMART" id="SM01011">
    <property type="entry name" value="AMP_N"/>
    <property type="match status" value="1"/>
</dbReference>
<dbReference type="OrthoDB" id="10261878at2759"/>
<keyword evidence="15" id="KW-1185">Reference proteome</keyword>
<evidence type="ECO:0000259" key="13">
    <source>
        <dbReference type="SMART" id="SM01011"/>
    </source>
</evidence>
<dbReference type="SUPFAM" id="SSF53092">
    <property type="entry name" value="Creatinase/prolidase N-terminal domain"/>
    <property type="match status" value="1"/>
</dbReference>
<dbReference type="Pfam" id="PF00557">
    <property type="entry name" value="Peptidase_M24"/>
    <property type="match status" value="1"/>
</dbReference>
<dbReference type="InterPro" id="IPR007865">
    <property type="entry name" value="Aminopep_P_N"/>
</dbReference>
<dbReference type="GO" id="GO:0070006">
    <property type="term" value="F:metalloaminopeptidase activity"/>
    <property type="evidence" value="ECO:0007669"/>
    <property type="project" value="InterPro"/>
</dbReference>
<dbReference type="GO" id="GO:0006508">
    <property type="term" value="P:proteolysis"/>
    <property type="evidence" value="ECO:0007669"/>
    <property type="project" value="UniProtKB-KW"/>
</dbReference>
<reference evidence="14" key="1">
    <citation type="submission" date="2022-11" db="EMBL/GenBank/DDBJ databases">
        <authorList>
            <person name="Scott C."/>
            <person name="Bruce N."/>
        </authorList>
    </citation>
    <scope>NUCLEOTIDE SEQUENCE</scope>
</reference>
<keyword evidence="7" id="KW-0645">Protease</keyword>
<comment type="similarity">
    <text evidence="4">Belongs to the peptidase M24B family.</text>
</comment>
<dbReference type="InterPro" id="IPR036005">
    <property type="entry name" value="Creatinase/aminopeptidase-like"/>
</dbReference>
<dbReference type="CDD" id="cd01087">
    <property type="entry name" value="Prolidase"/>
    <property type="match status" value="1"/>
</dbReference>
<keyword evidence="11" id="KW-0464">Manganese</keyword>
<dbReference type="EC" id="3.4.11.9" evidence="5"/>
<dbReference type="PANTHER" id="PTHR43226">
    <property type="entry name" value="XAA-PRO AMINOPEPTIDASE 3"/>
    <property type="match status" value="1"/>
</dbReference>
<comment type="function">
    <text evidence="3">Catalyzes the removal of a penultimate prolyl residue from the N-termini of peptides.</text>
</comment>
<dbReference type="Gene3D" id="3.90.230.10">
    <property type="entry name" value="Creatinase/methionine aminopeptidase superfamily"/>
    <property type="match status" value="1"/>
</dbReference>
<name>A0A9P1H9F8_9PEZI</name>
<dbReference type="AlphaFoldDB" id="A0A9P1H9F8"/>
<evidence type="ECO:0000256" key="6">
    <source>
        <dbReference type="ARBA" id="ARBA00022438"/>
    </source>
</evidence>
<dbReference type="SUPFAM" id="SSF55920">
    <property type="entry name" value="Creatinase/aminopeptidase"/>
    <property type="match status" value="1"/>
</dbReference>
<feature type="domain" description="Aminopeptidase P N-terminal" evidence="13">
    <location>
        <begin position="14"/>
        <end position="138"/>
    </location>
</feature>
<evidence type="ECO:0000256" key="5">
    <source>
        <dbReference type="ARBA" id="ARBA00012574"/>
    </source>
</evidence>
<keyword evidence="10" id="KW-0482">Metalloprotease</keyword>
<keyword evidence="9" id="KW-0378">Hydrolase</keyword>
<dbReference type="PANTHER" id="PTHR43226:SF1">
    <property type="entry name" value="XAA-PRO DIPEPTIDASE"/>
    <property type="match status" value="1"/>
</dbReference>
<evidence type="ECO:0000256" key="8">
    <source>
        <dbReference type="ARBA" id="ARBA00022723"/>
    </source>
</evidence>
<comment type="caution">
    <text evidence="14">The sequence shown here is derived from an EMBL/GenBank/DDBJ whole genome shotgun (WGS) entry which is preliminary data.</text>
</comment>
<evidence type="ECO:0000256" key="4">
    <source>
        <dbReference type="ARBA" id="ARBA00008766"/>
    </source>
</evidence>
<proteinExistence type="inferred from homology"/>
<evidence type="ECO:0000313" key="15">
    <source>
        <dbReference type="Proteomes" id="UP000838763"/>
    </source>
</evidence>
<dbReference type="Pfam" id="PF05195">
    <property type="entry name" value="AMP_N"/>
    <property type="match status" value="1"/>
</dbReference>
<dbReference type="InterPro" id="IPR052433">
    <property type="entry name" value="X-Pro_dipept-like"/>
</dbReference>
<accession>A0A9P1H9F8</accession>
<evidence type="ECO:0000256" key="12">
    <source>
        <dbReference type="ARBA" id="ARBA00030849"/>
    </source>
</evidence>
<keyword evidence="6" id="KW-0031">Aminopeptidase</keyword>
<organism evidence="14 15">
    <name type="scientific">Parascedosporium putredinis</name>
    <dbReference type="NCBI Taxonomy" id="1442378"/>
    <lineage>
        <taxon>Eukaryota</taxon>
        <taxon>Fungi</taxon>
        <taxon>Dikarya</taxon>
        <taxon>Ascomycota</taxon>
        <taxon>Pezizomycotina</taxon>
        <taxon>Sordariomycetes</taxon>
        <taxon>Hypocreomycetidae</taxon>
        <taxon>Microascales</taxon>
        <taxon>Microascaceae</taxon>
        <taxon>Parascedosporium</taxon>
    </lineage>
</organism>
<dbReference type="Proteomes" id="UP000838763">
    <property type="component" value="Unassembled WGS sequence"/>
</dbReference>
<evidence type="ECO:0000256" key="11">
    <source>
        <dbReference type="ARBA" id="ARBA00023211"/>
    </source>
</evidence>
<evidence type="ECO:0000256" key="3">
    <source>
        <dbReference type="ARBA" id="ARBA00002443"/>
    </source>
</evidence>
<evidence type="ECO:0000256" key="2">
    <source>
        <dbReference type="ARBA" id="ARBA00001936"/>
    </source>
</evidence>
<evidence type="ECO:0000313" key="14">
    <source>
        <dbReference type="EMBL" id="CAI4217619.1"/>
    </source>
</evidence>
<evidence type="ECO:0000256" key="7">
    <source>
        <dbReference type="ARBA" id="ARBA00022670"/>
    </source>
</evidence>
<dbReference type="EMBL" id="CALLCH030000016">
    <property type="protein sequence ID" value="CAI4217619.1"/>
    <property type="molecule type" value="Genomic_DNA"/>
</dbReference>
<dbReference type="InterPro" id="IPR029149">
    <property type="entry name" value="Creatin/AminoP/Spt16_N"/>
</dbReference>
<dbReference type="GO" id="GO:0030145">
    <property type="term" value="F:manganese ion binding"/>
    <property type="evidence" value="ECO:0007669"/>
    <property type="project" value="InterPro"/>
</dbReference>
<comment type="catalytic activity">
    <reaction evidence="1">
        <text>Release of any N-terminal amino acid, including proline, that is linked to proline, even from a dipeptide or tripeptide.</text>
        <dbReference type="EC" id="3.4.11.9"/>
    </reaction>
</comment>
<evidence type="ECO:0000256" key="9">
    <source>
        <dbReference type="ARBA" id="ARBA00022801"/>
    </source>
</evidence>
<evidence type="ECO:0000256" key="1">
    <source>
        <dbReference type="ARBA" id="ARBA00001424"/>
    </source>
</evidence>
<dbReference type="InterPro" id="IPR000994">
    <property type="entry name" value="Pept_M24"/>
</dbReference>
<protein>
    <recommendedName>
        <fullName evidence="5">Xaa-Pro aminopeptidase</fullName>
        <ecNumber evidence="5">3.4.11.9</ecNumber>
    </recommendedName>
    <alternativeName>
        <fullName evidence="12">Aminoacylproline aminopeptidase</fullName>
    </alternativeName>
</protein>
<evidence type="ECO:0000256" key="10">
    <source>
        <dbReference type="ARBA" id="ARBA00023049"/>
    </source>
</evidence>
<gene>
    <name evidence="14" type="ORF">PPNO1_LOCUS7224</name>
</gene>